<dbReference type="EMBL" id="JAPFPW010000005">
    <property type="protein sequence ID" value="MCW7753597.1"/>
    <property type="molecule type" value="Genomic_DNA"/>
</dbReference>
<dbReference type="Pfam" id="PF07603">
    <property type="entry name" value="Lcl_C"/>
    <property type="match status" value="1"/>
</dbReference>
<dbReference type="InterPro" id="IPR025497">
    <property type="entry name" value="PatA-like_N"/>
</dbReference>
<keyword evidence="1" id="KW-0175">Coiled coil</keyword>
<dbReference type="Pfam" id="PF14332">
    <property type="entry name" value="DUF4388"/>
    <property type="match status" value="1"/>
</dbReference>
<dbReference type="PANTHER" id="PTHR36304:SF4">
    <property type="entry name" value="DUF4388 DOMAIN-CONTAINING PROTEIN"/>
    <property type="match status" value="1"/>
</dbReference>
<feature type="domain" description="Lcl C-terminal" evidence="3">
    <location>
        <begin position="611"/>
        <end position="712"/>
    </location>
</feature>
<dbReference type="Proteomes" id="UP001209681">
    <property type="component" value="Unassembled WGS sequence"/>
</dbReference>
<protein>
    <submittedName>
        <fullName evidence="5">DUF4388 domain-containing protein</fullName>
    </submittedName>
</protein>
<sequence length="725" mass="83093">MALSPGGKIQGISLPAFLQMVQMEKSTCTLTIQGNHSSGQLYIRDGEVIDARYGDFPGLEAAYEIICLPDPVIQMQRECTTSERVIRVPMMHLLMEGARRWDERRNQSPAEKQPLPVAPPAPSHKSSGGKKAVDTDGTDPDLAALSAYVFSDEEVRHAIQPDFTQPEGLENLQPLPISGINGHAEPEALQPLAGKKPPGPEQAAPKPDHSSDRKTKWASLILVFALITVGAAAARFAHERYRHHDAYQSLQQSLTRLELPEQQEVILTRFLEAFPHSPHSEDLVRARTRLREIIQERDYRELALEKKNLGMDSHGFEMALRLYDRFLARHQEGPKRELVIELRENRIQTMAQSMADRTAAEISRESWLEEARRFQSRFPDNPGREILEKHIRHMADGQLKEILALPASDDRERAHAVQAIHAFSRNYPHHPDKESLQAHLSKLLHQQRIADLIAGAGERPTHEEQLRYYEQARRNETNPAILAFIRERITELEQKSREDRMWEELETGLARSGLTDSARMALLDRYLTESPPPHYRYRAQSLRSRILEEQQVREQQSRDEIARQQALARQQQLAEERARATEARERLALAVRQMQQLLMHVQDRFSLQNNGTVRDNHTGKIWMLTDSEAHTGSCLTYDSARTFVQNLTLGGNTDWRLPMENELAQIFKNAPSYPLPHPDRWYWSSELFSRGYRSEVRVVTARNERVFQRQSRSTESCGHVLAVRP</sequence>
<name>A0ABT3N810_9BACT</name>
<evidence type="ECO:0000313" key="5">
    <source>
        <dbReference type="EMBL" id="MCW7753597.1"/>
    </source>
</evidence>
<evidence type="ECO:0000259" key="3">
    <source>
        <dbReference type="Pfam" id="PF07603"/>
    </source>
</evidence>
<feature type="domain" description="PatA-like N-terminal" evidence="4">
    <location>
        <begin position="7"/>
        <end position="104"/>
    </location>
</feature>
<accession>A0ABT3N810</accession>
<evidence type="ECO:0000256" key="2">
    <source>
        <dbReference type="SAM" id="MobiDB-lite"/>
    </source>
</evidence>
<feature type="region of interest" description="Disordered" evidence="2">
    <location>
        <begin position="163"/>
        <end position="212"/>
    </location>
</feature>
<evidence type="ECO:0000259" key="4">
    <source>
        <dbReference type="Pfam" id="PF14332"/>
    </source>
</evidence>
<dbReference type="PANTHER" id="PTHR36304">
    <property type="entry name" value="DOMAIN GTPASE-ACTIVATING PROTEIN, PUTATIVE-RELATED-RELATED"/>
    <property type="match status" value="1"/>
</dbReference>
<gene>
    <name evidence="5" type="ORF">OOT00_06290</name>
</gene>
<dbReference type="RefSeq" id="WP_265424467.1">
    <property type="nucleotide sequence ID" value="NZ_JAPFPW010000005.1"/>
</dbReference>
<reference evidence="5 6" key="1">
    <citation type="submission" date="2022-11" db="EMBL/GenBank/DDBJ databases">
        <title>Desulfobotulus tamanensis H1 sp. nov. - anaerobic, alkaliphilic, sulphate reducing bacterium isolated from terrestrial mud volcano.</title>
        <authorList>
            <person name="Frolova A."/>
            <person name="Merkel A.Y."/>
            <person name="Slobodkin A.I."/>
        </authorList>
    </citation>
    <scope>NUCLEOTIDE SEQUENCE [LARGE SCALE GENOMIC DNA]</scope>
    <source>
        <strain evidence="5 6">H1</strain>
    </source>
</reference>
<feature type="region of interest" description="Disordered" evidence="2">
    <location>
        <begin position="102"/>
        <end position="138"/>
    </location>
</feature>
<proteinExistence type="predicted"/>
<organism evidence="5 6">
    <name type="scientific">Desulfobotulus pelophilus</name>
    <dbReference type="NCBI Taxonomy" id="2823377"/>
    <lineage>
        <taxon>Bacteria</taxon>
        <taxon>Pseudomonadati</taxon>
        <taxon>Thermodesulfobacteriota</taxon>
        <taxon>Desulfobacteria</taxon>
        <taxon>Desulfobacterales</taxon>
        <taxon>Desulfobacteraceae</taxon>
        <taxon>Desulfobotulus</taxon>
    </lineage>
</organism>
<comment type="caution">
    <text evidence="5">The sequence shown here is derived from an EMBL/GenBank/DDBJ whole genome shotgun (WGS) entry which is preliminary data.</text>
</comment>
<evidence type="ECO:0000313" key="6">
    <source>
        <dbReference type="Proteomes" id="UP001209681"/>
    </source>
</evidence>
<feature type="coiled-coil region" evidence="1">
    <location>
        <begin position="563"/>
        <end position="593"/>
    </location>
</feature>
<keyword evidence="6" id="KW-1185">Reference proteome</keyword>
<evidence type="ECO:0000256" key="1">
    <source>
        <dbReference type="SAM" id="Coils"/>
    </source>
</evidence>
<dbReference type="InterPro" id="IPR011460">
    <property type="entry name" value="Lcl_C"/>
</dbReference>